<dbReference type="EMBL" id="CP111025">
    <property type="protein sequence ID" value="WAR26566.1"/>
    <property type="molecule type" value="Genomic_DNA"/>
</dbReference>
<evidence type="ECO:0000313" key="3">
    <source>
        <dbReference type="EMBL" id="WAR26566.1"/>
    </source>
</evidence>
<gene>
    <name evidence="3" type="ORF">MAR_012270</name>
</gene>
<dbReference type="Proteomes" id="UP001164746">
    <property type="component" value="Chromosome 14"/>
</dbReference>
<name>A0ABY7G0G3_MYAAR</name>
<evidence type="ECO:0000313" key="4">
    <source>
        <dbReference type="Proteomes" id="UP001164746"/>
    </source>
</evidence>
<proteinExistence type="predicted"/>
<evidence type="ECO:0000256" key="2">
    <source>
        <dbReference type="ARBA" id="ARBA00022737"/>
    </source>
</evidence>
<dbReference type="SUPFAM" id="SSF117281">
    <property type="entry name" value="Kelch motif"/>
    <property type="match status" value="1"/>
</dbReference>
<protein>
    <submittedName>
        <fullName evidence="3">KLD10-like protein</fullName>
    </submittedName>
</protein>
<dbReference type="InterPro" id="IPR052125">
    <property type="entry name" value="KLHDC10"/>
</dbReference>
<keyword evidence="4" id="KW-1185">Reference proteome</keyword>
<accession>A0ABY7G0G3</accession>
<dbReference type="InterPro" id="IPR015915">
    <property type="entry name" value="Kelch-typ_b-propeller"/>
</dbReference>
<sequence>MPQDRRVSTHSPKAMALAQIDNYMYIVGGTSGFTYDMDINRLNLTDLTWEHLEPRSKYVPSERYRHEVVHYEGNLYLFGGGTAGIEYQLKEIDVFHIEMRVWEKAPTVPYQDIDGGKSLYPAGRKCHSCHLLADSVYVIGGLGGGRIQQKIWRLHLPSLQWTKLDFSLPKPDGCLFVFGGVTKIDTERTNDLQCVWLAIPSLRTMSWSVVWSCLDKTRLAETRSRLLQLGVPADLLQSR</sequence>
<dbReference type="Gene3D" id="2.120.10.80">
    <property type="entry name" value="Kelch-type beta propeller"/>
    <property type="match status" value="1"/>
</dbReference>
<reference evidence="3" key="1">
    <citation type="submission" date="2022-11" db="EMBL/GenBank/DDBJ databases">
        <title>Centuries of genome instability and evolution in soft-shell clam transmissible cancer (bioRxiv).</title>
        <authorList>
            <person name="Hart S.F.M."/>
            <person name="Yonemitsu M.A."/>
            <person name="Giersch R.M."/>
            <person name="Beal B.F."/>
            <person name="Arriagada G."/>
            <person name="Davis B.W."/>
            <person name="Ostrander E.A."/>
            <person name="Goff S.P."/>
            <person name="Metzger M.J."/>
        </authorList>
    </citation>
    <scope>NUCLEOTIDE SEQUENCE</scope>
    <source>
        <strain evidence="3">MELC-2E11</strain>
        <tissue evidence="3">Siphon/mantle</tissue>
    </source>
</reference>
<dbReference type="Pfam" id="PF24681">
    <property type="entry name" value="Kelch_KLHDC2_KLHL20_DRC7"/>
    <property type="match status" value="1"/>
</dbReference>
<dbReference type="PANTHER" id="PTHR46428:SF1">
    <property type="entry name" value="KELCH DOMAIN-CONTAINING PROTEIN 10"/>
    <property type="match status" value="1"/>
</dbReference>
<keyword evidence="1" id="KW-0880">Kelch repeat</keyword>
<organism evidence="3 4">
    <name type="scientific">Mya arenaria</name>
    <name type="common">Soft-shell clam</name>
    <dbReference type="NCBI Taxonomy" id="6604"/>
    <lineage>
        <taxon>Eukaryota</taxon>
        <taxon>Metazoa</taxon>
        <taxon>Spiralia</taxon>
        <taxon>Lophotrochozoa</taxon>
        <taxon>Mollusca</taxon>
        <taxon>Bivalvia</taxon>
        <taxon>Autobranchia</taxon>
        <taxon>Heteroconchia</taxon>
        <taxon>Euheterodonta</taxon>
        <taxon>Imparidentia</taxon>
        <taxon>Neoheterodontei</taxon>
        <taxon>Myida</taxon>
        <taxon>Myoidea</taxon>
        <taxon>Myidae</taxon>
        <taxon>Mya</taxon>
    </lineage>
</organism>
<evidence type="ECO:0000256" key="1">
    <source>
        <dbReference type="ARBA" id="ARBA00022441"/>
    </source>
</evidence>
<dbReference type="PANTHER" id="PTHR46428">
    <property type="entry name" value="KELCH DOMAIN-CONTAINING PROTEIN 10"/>
    <property type="match status" value="1"/>
</dbReference>
<keyword evidence="2" id="KW-0677">Repeat</keyword>